<organism evidence="1 2">
    <name type="scientific">Trichinella murrelli</name>
    <dbReference type="NCBI Taxonomy" id="144512"/>
    <lineage>
        <taxon>Eukaryota</taxon>
        <taxon>Metazoa</taxon>
        <taxon>Ecdysozoa</taxon>
        <taxon>Nematoda</taxon>
        <taxon>Enoplea</taxon>
        <taxon>Dorylaimia</taxon>
        <taxon>Trichinellida</taxon>
        <taxon>Trichinellidae</taxon>
        <taxon>Trichinella</taxon>
    </lineage>
</organism>
<protein>
    <submittedName>
        <fullName evidence="1">Uncharacterized protein</fullName>
    </submittedName>
</protein>
<name>A0A0V0T006_9BILA</name>
<accession>A0A0V0T006</accession>
<keyword evidence="2" id="KW-1185">Reference proteome</keyword>
<evidence type="ECO:0000313" key="2">
    <source>
        <dbReference type="Proteomes" id="UP000055048"/>
    </source>
</evidence>
<comment type="caution">
    <text evidence="1">The sequence shown here is derived from an EMBL/GenBank/DDBJ whole genome shotgun (WGS) entry which is preliminary data.</text>
</comment>
<evidence type="ECO:0000313" key="1">
    <source>
        <dbReference type="EMBL" id="KRX32362.1"/>
    </source>
</evidence>
<dbReference type="AlphaFoldDB" id="A0A0V0T006"/>
<gene>
    <name evidence="1" type="ORF">T05_12340</name>
</gene>
<dbReference type="EMBL" id="JYDJ01001248">
    <property type="protein sequence ID" value="KRX32362.1"/>
    <property type="molecule type" value="Genomic_DNA"/>
</dbReference>
<dbReference type="Proteomes" id="UP000055048">
    <property type="component" value="Unassembled WGS sequence"/>
</dbReference>
<reference evidence="1 2" key="1">
    <citation type="submission" date="2015-01" db="EMBL/GenBank/DDBJ databases">
        <title>Evolution of Trichinella species and genotypes.</title>
        <authorList>
            <person name="Korhonen P.K."/>
            <person name="Edoardo P."/>
            <person name="Giuseppe L.R."/>
            <person name="Gasser R.B."/>
        </authorList>
    </citation>
    <scope>NUCLEOTIDE SEQUENCE [LARGE SCALE GENOMIC DNA]</scope>
    <source>
        <strain evidence="1">ISS417</strain>
    </source>
</reference>
<sequence>MNCWKKKQHWKMKKIRICEPSSKVNLKKKALLQSVVLYVVNGYCFSWWTCGHHSASQPIEETNGLTCNIPLLAVFAGTHPPRGGVTLRISSKIYPRSLFSLTPNVIGRYRNFSCSMVSFRSRRT</sequence>
<proteinExistence type="predicted"/>